<gene>
    <name evidence="2" type="ORF">ACFPK1_11725</name>
</gene>
<dbReference type="RefSeq" id="WP_378021102.1">
    <property type="nucleotide sequence ID" value="NZ_JBHSKG010000005.1"/>
</dbReference>
<dbReference type="Gene3D" id="3.40.50.720">
    <property type="entry name" value="NAD(P)-binding Rossmann-like Domain"/>
    <property type="match status" value="1"/>
</dbReference>
<sequence length="322" mass="33152">MRRVLCREFGPTDQLEVVDEPDPVPGPGRVVVAVEAAGASFVDALIVRGGYQLRPELPFTPGTAVAGRVAAAGEGVDGRVRGCRVAALMMGFGAYASHVVVPAEEIAPLSEDVDAAVAATALESYSTLLFATTHRVPITAGERVVVLGAGGGIGLAAVDVARGLGARVLAVASSDDKRRAARAAGAQDAIGYEQLRDTIRAHTDGGADIVIDPVGGDAAEQALRALRPYGRHAVLGFTAGEIPRLPANRVLIGNRTVVGVDWGDWARTSPAAATALVGDLLARVDRGELHPPEPARRPLDEAGAVLGLFAERAVTGKIALIP</sequence>
<dbReference type="InterPro" id="IPR013154">
    <property type="entry name" value="ADH-like_N"/>
</dbReference>
<dbReference type="Gene3D" id="3.90.180.10">
    <property type="entry name" value="Medium-chain alcohol dehydrogenases, catalytic domain"/>
    <property type="match status" value="1"/>
</dbReference>
<dbReference type="InterPro" id="IPR013149">
    <property type="entry name" value="ADH-like_C"/>
</dbReference>
<accession>A0ABV9ZBC4</accession>
<dbReference type="Proteomes" id="UP001596175">
    <property type="component" value="Unassembled WGS sequence"/>
</dbReference>
<dbReference type="Pfam" id="PF00107">
    <property type="entry name" value="ADH_zinc_N"/>
    <property type="match status" value="1"/>
</dbReference>
<dbReference type="EMBL" id="JBHSKG010000005">
    <property type="protein sequence ID" value="MFC5138903.1"/>
    <property type="molecule type" value="Genomic_DNA"/>
</dbReference>
<evidence type="ECO:0000313" key="3">
    <source>
        <dbReference type="Proteomes" id="UP001596175"/>
    </source>
</evidence>
<organism evidence="2 3">
    <name type="scientific">Actinomycetospora rhizophila</name>
    <dbReference type="NCBI Taxonomy" id="1416876"/>
    <lineage>
        <taxon>Bacteria</taxon>
        <taxon>Bacillati</taxon>
        <taxon>Actinomycetota</taxon>
        <taxon>Actinomycetes</taxon>
        <taxon>Pseudonocardiales</taxon>
        <taxon>Pseudonocardiaceae</taxon>
        <taxon>Actinomycetospora</taxon>
    </lineage>
</organism>
<feature type="domain" description="Enoyl reductase (ER)" evidence="1">
    <location>
        <begin position="10"/>
        <end position="320"/>
    </location>
</feature>
<name>A0ABV9ZBC4_9PSEU</name>
<dbReference type="InterPro" id="IPR036291">
    <property type="entry name" value="NAD(P)-bd_dom_sf"/>
</dbReference>
<dbReference type="PANTHER" id="PTHR43677:SF4">
    <property type="entry name" value="QUINONE OXIDOREDUCTASE-LIKE PROTEIN 2"/>
    <property type="match status" value="1"/>
</dbReference>
<evidence type="ECO:0000313" key="2">
    <source>
        <dbReference type="EMBL" id="MFC5138903.1"/>
    </source>
</evidence>
<protein>
    <submittedName>
        <fullName evidence="2">Zinc-binding dehydrogenase</fullName>
    </submittedName>
</protein>
<dbReference type="InterPro" id="IPR011032">
    <property type="entry name" value="GroES-like_sf"/>
</dbReference>
<dbReference type="SUPFAM" id="SSF51735">
    <property type="entry name" value="NAD(P)-binding Rossmann-fold domains"/>
    <property type="match status" value="1"/>
</dbReference>
<dbReference type="PANTHER" id="PTHR43677">
    <property type="entry name" value="SHORT-CHAIN DEHYDROGENASE/REDUCTASE"/>
    <property type="match status" value="1"/>
</dbReference>
<evidence type="ECO:0000259" key="1">
    <source>
        <dbReference type="SMART" id="SM00829"/>
    </source>
</evidence>
<reference evidence="3" key="1">
    <citation type="journal article" date="2019" name="Int. J. Syst. Evol. Microbiol.">
        <title>The Global Catalogue of Microorganisms (GCM) 10K type strain sequencing project: providing services to taxonomists for standard genome sequencing and annotation.</title>
        <authorList>
            <consortium name="The Broad Institute Genomics Platform"/>
            <consortium name="The Broad Institute Genome Sequencing Center for Infectious Disease"/>
            <person name="Wu L."/>
            <person name="Ma J."/>
        </authorList>
    </citation>
    <scope>NUCLEOTIDE SEQUENCE [LARGE SCALE GENOMIC DNA]</scope>
    <source>
        <strain evidence="3">XZYJ18</strain>
    </source>
</reference>
<dbReference type="InterPro" id="IPR051397">
    <property type="entry name" value="Zn-ADH-like_protein"/>
</dbReference>
<dbReference type="SUPFAM" id="SSF50129">
    <property type="entry name" value="GroES-like"/>
    <property type="match status" value="1"/>
</dbReference>
<keyword evidence="3" id="KW-1185">Reference proteome</keyword>
<comment type="caution">
    <text evidence="2">The sequence shown here is derived from an EMBL/GenBank/DDBJ whole genome shotgun (WGS) entry which is preliminary data.</text>
</comment>
<dbReference type="InterPro" id="IPR020843">
    <property type="entry name" value="ER"/>
</dbReference>
<dbReference type="Pfam" id="PF08240">
    <property type="entry name" value="ADH_N"/>
    <property type="match status" value="1"/>
</dbReference>
<proteinExistence type="predicted"/>
<dbReference type="SMART" id="SM00829">
    <property type="entry name" value="PKS_ER"/>
    <property type="match status" value="1"/>
</dbReference>